<organism evidence="7 8">
    <name type="scientific">Prunus dulcis</name>
    <name type="common">Almond</name>
    <name type="synonym">Amygdalus dulcis</name>
    <dbReference type="NCBI Taxonomy" id="3755"/>
    <lineage>
        <taxon>Eukaryota</taxon>
        <taxon>Viridiplantae</taxon>
        <taxon>Streptophyta</taxon>
        <taxon>Embryophyta</taxon>
        <taxon>Tracheophyta</taxon>
        <taxon>Spermatophyta</taxon>
        <taxon>Magnoliopsida</taxon>
        <taxon>eudicotyledons</taxon>
        <taxon>Gunneridae</taxon>
        <taxon>Pentapetalae</taxon>
        <taxon>rosids</taxon>
        <taxon>fabids</taxon>
        <taxon>Rosales</taxon>
        <taxon>Rosaceae</taxon>
        <taxon>Amygdaloideae</taxon>
        <taxon>Amygdaleae</taxon>
        <taxon>Prunus</taxon>
    </lineage>
</organism>
<evidence type="ECO:0000313" key="9">
    <source>
        <dbReference type="Proteomes" id="UP001054821"/>
    </source>
</evidence>
<dbReference type="InParanoid" id="A0A5E4GGV3"/>
<dbReference type="Proteomes" id="UP000327085">
    <property type="component" value="Unassembled WGS sequence"/>
</dbReference>
<dbReference type="InterPro" id="IPR015300">
    <property type="entry name" value="DNA-bd_pseudobarrel_sf"/>
</dbReference>
<evidence type="ECO:0000256" key="2">
    <source>
        <dbReference type="ARBA" id="ARBA00023015"/>
    </source>
</evidence>
<reference evidence="8" key="2">
    <citation type="journal article" date="2020" name="Plant J.">
        <title>Transposons played a major role in the diversification between the closely related almond and peach genomes: results from the almond genome sequence.</title>
        <authorList>
            <person name="Alioto T."/>
            <person name="Alexiou K.G."/>
            <person name="Bardil A."/>
            <person name="Barteri F."/>
            <person name="Castanera R."/>
            <person name="Cruz F."/>
            <person name="Dhingra A."/>
            <person name="Duval H."/>
            <person name="Fernandez I Marti A."/>
            <person name="Frias L."/>
            <person name="Galan B."/>
            <person name="Garcia J.L."/>
            <person name="Howad W."/>
            <person name="Gomez-Garrido J."/>
            <person name="Gut M."/>
            <person name="Julca I."/>
            <person name="Morata J."/>
            <person name="Puigdomenech P."/>
            <person name="Ribeca P."/>
            <person name="Rubio Cabetas M.J."/>
            <person name="Vlasova A."/>
            <person name="Wirthensohn M."/>
            <person name="Garcia-Mas J."/>
            <person name="Gabaldon T."/>
            <person name="Casacuberta J.M."/>
            <person name="Arus P."/>
        </authorList>
    </citation>
    <scope>NUCLEOTIDE SEQUENCE [LARGE SCALE GENOMIC DNA]</scope>
    <source>
        <strain evidence="8">cv. Texas</strain>
    </source>
</reference>
<dbReference type="GO" id="GO:0003677">
    <property type="term" value="F:DNA binding"/>
    <property type="evidence" value="ECO:0007669"/>
    <property type="project" value="UniProtKB-KW"/>
</dbReference>
<keyword evidence="2" id="KW-0805">Transcription regulation</keyword>
<reference evidence="7" key="1">
    <citation type="submission" date="2019-07" db="EMBL/GenBank/DDBJ databases">
        <authorList>
            <person name="Alioto T."/>
            <person name="Alioto T."/>
            <person name="Gomez Garrido J."/>
        </authorList>
    </citation>
    <scope>NUCLEOTIDE SEQUENCE [LARGE SCALE GENOMIC DNA]</scope>
</reference>
<dbReference type="Proteomes" id="UP001054821">
    <property type="component" value="Chromosome 8"/>
</dbReference>
<evidence type="ECO:0000256" key="4">
    <source>
        <dbReference type="ARBA" id="ARBA00023163"/>
    </source>
</evidence>
<keyword evidence="4" id="KW-0804">Transcription</keyword>
<dbReference type="AlphaFoldDB" id="A0A5E4GGV3"/>
<evidence type="ECO:0000313" key="6">
    <source>
        <dbReference type="EMBL" id="KAI5314503.1"/>
    </source>
</evidence>
<dbReference type="GO" id="GO:0005634">
    <property type="term" value="C:nucleus"/>
    <property type="evidence" value="ECO:0007669"/>
    <property type="project" value="UniProtKB-SubCell"/>
</dbReference>
<evidence type="ECO:0000256" key="5">
    <source>
        <dbReference type="ARBA" id="ARBA00023242"/>
    </source>
</evidence>
<evidence type="ECO:0000256" key="3">
    <source>
        <dbReference type="ARBA" id="ARBA00023125"/>
    </source>
</evidence>
<reference evidence="6 9" key="3">
    <citation type="journal article" date="2022" name="G3 (Bethesda)">
        <title>Whole-genome sequence and methylome profiling of the almond [Prunus dulcis (Mill.) D.A. Webb] cultivar 'Nonpareil'.</title>
        <authorList>
            <person name="D'Amico-Willman K.M."/>
            <person name="Ouma W.Z."/>
            <person name="Meulia T."/>
            <person name="Sideli G.M."/>
            <person name="Gradziel T.M."/>
            <person name="Fresnedo-Ramirez J."/>
        </authorList>
    </citation>
    <scope>NUCLEOTIDE SEQUENCE [LARGE SCALE GENOMIC DNA]</scope>
    <source>
        <strain evidence="6">Clone GOH B32 T37-40</strain>
    </source>
</reference>
<name>A0A5E4GGV3_PRUDU</name>
<gene>
    <name evidence="7" type="ORF">ALMOND_2B008214</name>
    <name evidence="6" type="ORF">L3X38_043679</name>
</gene>
<dbReference type="Gramene" id="VVA38976">
    <property type="protein sequence ID" value="VVA38976"/>
    <property type="gene ID" value="Prudul26B008214"/>
</dbReference>
<dbReference type="EMBL" id="JAJFAZ020000008">
    <property type="protein sequence ID" value="KAI5314503.1"/>
    <property type="molecule type" value="Genomic_DNA"/>
</dbReference>
<comment type="subcellular location">
    <subcellularLocation>
        <location evidence="1">Nucleus</location>
    </subcellularLocation>
</comment>
<dbReference type="EMBL" id="CABIKO010000720">
    <property type="protein sequence ID" value="VVA38976.1"/>
    <property type="molecule type" value="Genomic_DNA"/>
</dbReference>
<evidence type="ECO:0000256" key="1">
    <source>
        <dbReference type="ARBA" id="ARBA00004123"/>
    </source>
</evidence>
<evidence type="ECO:0000313" key="7">
    <source>
        <dbReference type="EMBL" id="VVA38976.1"/>
    </source>
</evidence>
<accession>A0A5E4GGV3</accession>
<dbReference type="Gene3D" id="2.40.330.10">
    <property type="entry name" value="DNA-binding pseudobarrel domain"/>
    <property type="match status" value="1"/>
</dbReference>
<protein>
    <submittedName>
        <fullName evidence="7">PREDICTED: PRUPE_8G118300</fullName>
    </submittedName>
</protein>
<sequence length="72" mass="8529">MENGRFEKLLKASDLERLVVTTAMLEILPPVDPDRDTPIRVFDNQKLKTYEFMISIRKNGRYRRAVLFLFVI</sequence>
<keyword evidence="9" id="KW-1185">Reference proteome</keyword>
<proteinExistence type="predicted"/>
<keyword evidence="5" id="KW-0539">Nucleus</keyword>
<keyword evidence="3" id="KW-0238">DNA-binding</keyword>
<evidence type="ECO:0000313" key="8">
    <source>
        <dbReference type="Proteomes" id="UP000327085"/>
    </source>
</evidence>